<evidence type="ECO:0000313" key="2">
    <source>
        <dbReference type="Proteomes" id="UP001231649"/>
    </source>
</evidence>
<dbReference type="EMBL" id="CM056798">
    <property type="protein sequence ID" value="KAJ8711694.1"/>
    <property type="molecule type" value="Genomic_DNA"/>
</dbReference>
<accession>A0ACC2Q994</accession>
<evidence type="ECO:0000313" key="1">
    <source>
        <dbReference type="EMBL" id="KAJ8711694.1"/>
    </source>
</evidence>
<keyword evidence="2" id="KW-1185">Reference proteome</keyword>
<protein>
    <submittedName>
        <fullName evidence="1">Uncharacterized protein</fullName>
    </submittedName>
</protein>
<comment type="caution">
    <text evidence="1">The sequence shown here is derived from an EMBL/GenBank/DDBJ whole genome shotgun (WGS) entry which is preliminary data.</text>
</comment>
<name>A0ACC2Q994_9NEOP</name>
<reference evidence="1" key="1">
    <citation type="submission" date="2023-03" db="EMBL/GenBank/DDBJ databases">
        <title>Chromosome-level genomes of two armyworms, Mythimna separata and Mythimna loreyi, provide insights into the biosynthesis and reception of sex pheromones.</title>
        <authorList>
            <person name="Zhao H."/>
        </authorList>
    </citation>
    <scope>NUCLEOTIDE SEQUENCE</scope>
    <source>
        <strain evidence="1">BeijingLab</strain>
    </source>
</reference>
<dbReference type="Proteomes" id="UP001231649">
    <property type="component" value="Chromosome 22"/>
</dbReference>
<sequence length="613" mass="67819">MLLKSITFCCLMLSVQTQNPFLRDYNSGVLYLPDNLPLSLPLSAPLPNPNELDQNAIRNIFSNEQQKQKRPTTTVEIEKSLVSEVGTSVEQERPYGDKRNNLVNRQISTFPPPGRETAQQYRPQAQPFLSQNAPNIQTSQQQPVFYDRPSAFQSAQQQSKPEISLSRPSVAVPQSELNRPAIQQTGRPGISQPLQNLPQRTQERPNIQQNIPVQSQSSAGFQIQPPSSSDFNYPTQQASGYNTLLYSVTNFGVNMLKAIDNVHSGNAVISPFSITVLLGLLQQGAVGKTQAQITNVLQMAPDVTPAKYASISENIKARSSPNVLKVANNIFISENFAIKPEFRKVAVDSFGSEVTTVSFSGAGAVRQINSWVASRTDNRIEKLLAPDAIDYTTQMVLVNAIYFKGLWEVPFRPETTKPKDFHLSNGQVKTAQFMRMRKLFKTGVDKTTNAKVILLPFERDEYQLMVILPSELVGVKNTLASLTDYRLTSYLGFKTMDTELELPKFTIRADTDLSVILKSLGLTDMFRRDYSDLSGVGSYGPHTPHISSAVHSAMLSIDEKGGTAAAATSFAAVALSYDDPAVQFSVNRPFIAVLWDSKSSLPIFMAKIEDPQQ</sequence>
<proteinExistence type="predicted"/>
<gene>
    <name evidence="1" type="ORF">PYW08_008648</name>
</gene>
<organism evidence="1 2">
    <name type="scientific">Mythimna loreyi</name>
    <dbReference type="NCBI Taxonomy" id="667449"/>
    <lineage>
        <taxon>Eukaryota</taxon>
        <taxon>Metazoa</taxon>
        <taxon>Ecdysozoa</taxon>
        <taxon>Arthropoda</taxon>
        <taxon>Hexapoda</taxon>
        <taxon>Insecta</taxon>
        <taxon>Pterygota</taxon>
        <taxon>Neoptera</taxon>
        <taxon>Endopterygota</taxon>
        <taxon>Lepidoptera</taxon>
        <taxon>Glossata</taxon>
        <taxon>Ditrysia</taxon>
        <taxon>Noctuoidea</taxon>
        <taxon>Noctuidae</taxon>
        <taxon>Noctuinae</taxon>
        <taxon>Hadenini</taxon>
        <taxon>Mythimna</taxon>
    </lineage>
</organism>